<dbReference type="EMBL" id="FUKI01000135">
    <property type="protein sequence ID" value="SJM94685.1"/>
    <property type="molecule type" value="Genomic_DNA"/>
</dbReference>
<organism evidence="1 2">
    <name type="scientific">Crenothrix polyspora</name>
    <dbReference type="NCBI Taxonomy" id="360316"/>
    <lineage>
        <taxon>Bacteria</taxon>
        <taxon>Pseudomonadati</taxon>
        <taxon>Pseudomonadota</taxon>
        <taxon>Gammaproteobacteria</taxon>
        <taxon>Methylococcales</taxon>
        <taxon>Crenotrichaceae</taxon>
        <taxon>Crenothrix</taxon>
    </lineage>
</organism>
<dbReference type="AlphaFoldDB" id="A0A1R4HEL4"/>
<dbReference type="OrthoDB" id="5570972at2"/>
<gene>
    <name evidence="1" type="ORF">CRENPOLYSF1_580002</name>
</gene>
<keyword evidence="2" id="KW-1185">Reference proteome</keyword>
<evidence type="ECO:0000313" key="1">
    <source>
        <dbReference type="EMBL" id="SJM94685.1"/>
    </source>
</evidence>
<reference evidence="2" key="1">
    <citation type="submission" date="2017-02" db="EMBL/GenBank/DDBJ databases">
        <authorList>
            <person name="Daims H."/>
        </authorList>
    </citation>
    <scope>NUCLEOTIDE SEQUENCE [LARGE SCALE GENOMIC DNA]</scope>
</reference>
<sequence length="167" mass="19429">MSLLILQIIIKQWDKSQRSPADVMQRSAIGHQHAVYFPPALFVLDKRCVIDQHGDDRQGNRVKPPVVSNELLIFDRFYINTVDQSLAYWASKVDSLPHMVGSLNNQWLQCQYNCRYSVFQSGLYYWLYEDVIVNVAWLKHFDADVFLKSAPALVYRDISDCDTQRKA</sequence>
<protein>
    <submittedName>
        <fullName evidence="1">Uncharacterized protein</fullName>
    </submittedName>
</protein>
<dbReference type="RefSeq" id="WP_087144430.1">
    <property type="nucleotide sequence ID" value="NZ_FUKI01000135.1"/>
</dbReference>
<dbReference type="Proteomes" id="UP000195667">
    <property type="component" value="Unassembled WGS sequence"/>
</dbReference>
<accession>A0A1R4HEL4</accession>
<evidence type="ECO:0000313" key="2">
    <source>
        <dbReference type="Proteomes" id="UP000195667"/>
    </source>
</evidence>
<name>A0A1R4HEL4_9GAMM</name>
<proteinExistence type="predicted"/>